<reference evidence="1 2" key="1">
    <citation type="journal article" date="2019" name="Nat. Ecol. Evol.">
        <title>Megaphylogeny resolves global patterns of mushroom evolution.</title>
        <authorList>
            <person name="Varga T."/>
            <person name="Krizsan K."/>
            <person name="Foldi C."/>
            <person name="Dima B."/>
            <person name="Sanchez-Garcia M."/>
            <person name="Sanchez-Ramirez S."/>
            <person name="Szollosi G.J."/>
            <person name="Szarkandi J.G."/>
            <person name="Papp V."/>
            <person name="Albert L."/>
            <person name="Andreopoulos W."/>
            <person name="Angelini C."/>
            <person name="Antonin V."/>
            <person name="Barry K.W."/>
            <person name="Bougher N.L."/>
            <person name="Buchanan P."/>
            <person name="Buyck B."/>
            <person name="Bense V."/>
            <person name="Catcheside P."/>
            <person name="Chovatia M."/>
            <person name="Cooper J."/>
            <person name="Damon W."/>
            <person name="Desjardin D."/>
            <person name="Finy P."/>
            <person name="Geml J."/>
            <person name="Haridas S."/>
            <person name="Hughes K."/>
            <person name="Justo A."/>
            <person name="Karasinski D."/>
            <person name="Kautmanova I."/>
            <person name="Kiss B."/>
            <person name="Kocsube S."/>
            <person name="Kotiranta H."/>
            <person name="LaButti K.M."/>
            <person name="Lechner B.E."/>
            <person name="Liimatainen K."/>
            <person name="Lipzen A."/>
            <person name="Lukacs Z."/>
            <person name="Mihaltcheva S."/>
            <person name="Morgado L.N."/>
            <person name="Niskanen T."/>
            <person name="Noordeloos M.E."/>
            <person name="Ohm R.A."/>
            <person name="Ortiz-Santana B."/>
            <person name="Ovrebo C."/>
            <person name="Racz N."/>
            <person name="Riley R."/>
            <person name="Savchenko A."/>
            <person name="Shiryaev A."/>
            <person name="Soop K."/>
            <person name="Spirin V."/>
            <person name="Szebenyi C."/>
            <person name="Tomsovsky M."/>
            <person name="Tulloss R.E."/>
            <person name="Uehling J."/>
            <person name="Grigoriev I.V."/>
            <person name="Vagvolgyi C."/>
            <person name="Papp T."/>
            <person name="Martin F.M."/>
            <person name="Miettinen O."/>
            <person name="Hibbett D.S."/>
            <person name="Nagy L.G."/>
        </authorList>
    </citation>
    <scope>NUCLEOTIDE SEQUENCE [LARGE SCALE GENOMIC DNA]</scope>
    <source>
        <strain evidence="1 2">FP101781</strain>
    </source>
</reference>
<organism evidence="1 2">
    <name type="scientific">Coprinellus micaceus</name>
    <name type="common">Glistening ink-cap mushroom</name>
    <name type="synonym">Coprinus micaceus</name>
    <dbReference type="NCBI Taxonomy" id="71717"/>
    <lineage>
        <taxon>Eukaryota</taxon>
        <taxon>Fungi</taxon>
        <taxon>Dikarya</taxon>
        <taxon>Basidiomycota</taxon>
        <taxon>Agaricomycotina</taxon>
        <taxon>Agaricomycetes</taxon>
        <taxon>Agaricomycetidae</taxon>
        <taxon>Agaricales</taxon>
        <taxon>Agaricineae</taxon>
        <taxon>Psathyrellaceae</taxon>
        <taxon>Coprinellus</taxon>
    </lineage>
</organism>
<dbReference type="AlphaFoldDB" id="A0A4Y7T542"/>
<comment type="caution">
    <text evidence="1">The sequence shown here is derived from an EMBL/GenBank/DDBJ whole genome shotgun (WGS) entry which is preliminary data.</text>
</comment>
<evidence type="ECO:0000313" key="1">
    <source>
        <dbReference type="EMBL" id="TEB28679.1"/>
    </source>
</evidence>
<gene>
    <name evidence="1" type="ORF">FA13DRAFT_1735506</name>
</gene>
<sequence length="159" mass="18035">MERGHEISGVGKNLMTLTQLPVLRNPYWLPPSLRILGAVESLGITLEGFAAGPGERAEQNGTLSTTWKAEDDAYLSRLILSCRCIRRMPHLRTRLENPLIEEVDGAKPRERDPLPLNTSTGWRRWPGERRYAIAACRQAEKRRCAAIRGDRRRQCGAWC</sequence>
<accession>A0A4Y7T542</accession>
<keyword evidence="2" id="KW-1185">Reference proteome</keyword>
<evidence type="ECO:0000313" key="2">
    <source>
        <dbReference type="Proteomes" id="UP000298030"/>
    </source>
</evidence>
<dbReference type="Proteomes" id="UP000298030">
    <property type="component" value="Unassembled WGS sequence"/>
</dbReference>
<protein>
    <submittedName>
        <fullName evidence="1">Uncharacterized protein</fullName>
    </submittedName>
</protein>
<proteinExistence type="predicted"/>
<dbReference type="EMBL" id="QPFP01000031">
    <property type="protein sequence ID" value="TEB28679.1"/>
    <property type="molecule type" value="Genomic_DNA"/>
</dbReference>
<name>A0A4Y7T542_COPMI</name>